<accession>A0A177BC25</accession>
<dbReference type="InterPro" id="IPR000922">
    <property type="entry name" value="Lectin_gal-bd_dom"/>
</dbReference>
<sequence>MYKAYICEDKAYQITCQNIENKNQLYIFIKLAFYGRRNANVCKHLYNNVQQEIINYEQHGPCFTIAPVQYLMQRCNKNKTCFVEASTSLFGNPCINIKKYLYIEYYCIHKSNKIFSLTEIELRMDHYVKKQNTDNKESDKYILKCQSEYHLLNNVNKLTFWDKTNVGNFATSTCGLNGNKNNTVHRFCHLNTSWSNVYQIDNCYKSYKMVDIKDDLFIFNHLLTLNTLSPIKSTKSYNFNYTKQYLTDIMKMVNNIVDSKILYLWKLIEVKKRNQYVNNLFSSIKILLKPLKESTTYLSYRLPYIDFIQTTLLDSNFFHISQHCFDNFKHINKDLNKTTIIVLKSYRFAMPDSGKYRFDDYIYFIILNENSINLNIIYECVNLKSQSEKYNLQKPKLKAIWNNKGYWEVYINSKLTKMSNNWQIITFVSE</sequence>
<dbReference type="Gene3D" id="2.60.120.740">
    <property type="match status" value="1"/>
</dbReference>
<name>A0A177BC25_9BILA</name>
<dbReference type="Pfam" id="PF02140">
    <property type="entry name" value="SUEL_Lectin"/>
    <property type="match status" value="1"/>
</dbReference>
<gene>
    <name evidence="2" type="ORF">A3Q56_01170</name>
</gene>
<dbReference type="AlphaFoldDB" id="A0A177BC25"/>
<keyword evidence="3" id="KW-1185">Reference proteome</keyword>
<feature type="domain" description="SUEL-type lectin" evidence="1">
    <location>
        <begin position="6"/>
        <end position="108"/>
    </location>
</feature>
<organism evidence="2 3">
    <name type="scientific">Intoshia linei</name>
    <dbReference type="NCBI Taxonomy" id="1819745"/>
    <lineage>
        <taxon>Eukaryota</taxon>
        <taxon>Metazoa</taxon>
        <taxon>Spiralia</taxon>
        <taxon>Lophotrochozoa</taxon>
        <taxon>Mesozoa</taxon>
        <taxon>Orthonectida</taxon>
        <taxon>Rhopaluridae</taxon>
        <taxon>Intoshia</taxon>
    </lineage>
</organism>
<dbReference type="Proteomes" id="UP000078046">
    <property type="component" value="Unassembled WGS sequence"/>
</dbReference>
<feature type="non-terminal residue" evidence="2">
    <location>
        <position position="430"/>
    </location>
</feature>
<proteinExistence type="predicted"/>
<dbReference type="InterPro" id="IPR043159">
    <property type="entry name" value="Lectin_gal-bd_sf"/>
</dbReference>
<comment type="caution">
    <text evidence="2">The sequence shown here is derived from an EMBL/GenBank/DDBJ whole genome shotgun (WGS) entry which is preliminary data.</text>
</comment>
<dbReference type="EMBL" id="LWCA01000083">
    <property type="protein sequence ID" value="OAF71071.1"/>
    <property type="molecule type" value="Genomic_DNA"/>
</dbReference>
<evidence type="ECO:0000313" key="2">
    <source>
        <dbReference type="EMBL" id="OAF71071.1"/>
    </source>
</evidence>
<dbReference type="OrthoDB" id="6120134at2759"/>
<evidence type="ECO:0000313" key="3">
    <source>
        <dbReference type="Proteomes" id="UP000078046"/>
    </source>
</evidence>
<dbReference type="GO" id="GO:0030246">
    <property type="term" value="F:carbohydrate binding"/>
    <property type="evidence" value="ECO:0007669"/>
    <property type="project" value="InterPro"/>
</dbReference>
<dbReference type="PROSITE" id="PS50228">
    <property type="entry name" value="SUEL_LECTIN"/>
    <property type="match status" value="1"/>
</dbReference>
<reference evidence="2 3" key="1">
    <citation type="submission" date="2016-04" db="EMBL/GenBank/DDBJ databases">
        <title>The genome of Intoshia linei affirms orthonectids as highly simplified spiralians.</title>
        <authorList>
            <person name="Mikhailov K.V."/>
            <person name="Slusarev G.S."/>
            <person name="Nikitin M.A."/>
            <person name="Logacheva M.D."/>
            <person name="Penin A."/>
            <person name="Aleoshin V."/>
            <person name="Panchin Y.V."/>
        </authorList>
    </citation>
    <scope>NUCLEOTIDE SEQUENCE [LARGE SCALE GENOMIC DNA]</scope>
    <source>
        <strain evidence="2">Intl2013</strain>
        <tissue evidence="2">Whole animal</tissue>
    </source>
</reference>
<dbReference type="CDD" id="cd22823">
    <property type="entry name" value="Gal_Rha_Lectin"/>
    <property type="match status" value="1"/>
</dbReference>
<evidence type="ECO:0000259" key="1">
    <source>
        <dbReference type="PROSITE" id="PS50228"/>
    </source>
</evidence>
<protein>
    <recommendedName>
        <fullName evidence="1">SUEL-type lectin domain-containing protein</fullName>
    </recommendedName>
</protein>